<reference evidence="1 2" key="1">
    <citation type="submission" date="2018-10" db="EMBL/GenBank/DDBJ databases">
        <title>Genome assembly for a Yunnan-Guizhou Plateau 3E fish, Anabarilius grahami (Regan), and its evolutionary and genetic applications.</title>
        <authorList>
            <person name="Jiang W."/>
        </authorList>
    </citation>
    <scope>NUCLEOTIDE SEQUENCE [LARGE SCALE GENOMIC DNA]</scope>
    <source>
        <strain evidence="1">AG-KIZ</strain>
        <tissue evidence="1">Muscle</tissue>
    </source>
</reference>
<accession>A0A3N0XZT6</accession>
<dbReference type="Proteomes" id="UP000281406">
    <property type="component" value="Unassembled WGS sequence"/>
</dbReference>
<evidence type="ECO:0000313" key="2">
    <source>
        <dbReference type="Proteomes" id="UP000281406"/>
    </source>
</evidence>
<protein>
    <submittedName>
        <fullName evidence="1">Uncharacterized protein</fullName>
    </submittedName>
</protein>
<dbReference type="EMBL" id="RJVU01057109">
    <property type="protein sequence ID" value="ROK35871.1"/>
    <property type="molecule type" value="Genomic_DNA"/>
</dbReference>
<comment type="caution">
    <text evidence="1">The sequence shown here is derived from an EMBL/GenBank/DDBJ whole genome shotgun (WGS) entry which is preliminary data.</text>
</comment>
<evidence type="ECO:0000313" key="1">
    <source>
        <dbReference type="EMBL" id="ROK35871.1"/>
    </source>
</evidence>
<gene>
    <name evidence="1" type="ORF">DPX16_17614</name>
</gene>
<organism evidence="1 2">
    <name type="scientific">Anabarilius grahami</name>
    <name type="common">Kanglang fish</name>
    <name type="synonym">Barilius grahami</name>
    <dbReference type="NCBI Taxonomy" id="495550"/>
    <lineage>
        <taxon>Eukaryota</taxon>
        <taxon>Metazoa</taxon>
        <taxon>Chordata</taxon>
        <taxon>Craniata</taxon>
        <taxon>Vertebrata</taxon>
        <taxon>Euteleostomi</taxon>
        <taxon>Actinopterygii</taxon>
        <taxon>Neopterygii</taxon>
        <taxon>Teleostei</taxon>
        <taxon>Ostariophysi</taxon>
        <taxon>Cypriniformes</taxon>
        <taxon>Xenocyprididae</taxon>
        <taxon>Xenocypridinae</taxon>
        <taxon>Xenocypridinae incertae sedis</taxon>
        <taxon>Anabarilius</taxon>
    </lineage>
</organism>
<dbReference type="AlphaFoldDB" id="A0A3N0XZT6"/>
<name>A0A3N0XZT6_ANAGA</name>
<sequence>MKYQKILEKERKNEDAQIDICESAQLRGSSNQTQGAIRGDAVPIIKRRLENSAVKLCTGFGGDARMVLCK</sequence>
<keyword evidence="2" id="KW-1185">Reference proteome</keyword>
<proteinExistence type="predicted"/>